<evidence type="ECO:0000313" key="2">
    <source>
        <dbReference type="EMBL" id="SOE81040.1"/>
    </source>
</evidence>
<dbReference type="EMBL" id="OCSU01000002">
    <property type="protein sequence ID" value="SOE81040.1"/>
    <property type="molecule type" value="Genomic_DNA"/>
</dbReference>
<organism evidence="2 3">
    <name type="scientific">Caballeronia arationis</name>
    <dbReference type="NCBI Taxonomy" id="1777142"/>
    <lineage>
        <taxon>Bacteria</taxon>
        <taxon>Pseudomonadati</taxon>
        <taxon>Pseudomonadota</taxon>
        <taxon>Betaproteobacteria</taxon>
        <taxon>Burkholderiales</taxon>
        <taxon>Burkholderiaceae</taxon>
        <taxon>Caballeronia</taxon>
    </lineage>
</organism>
<proteinExistence type="predicted"/>
<reference evidence="2 3" key="1">
    <citation type="submission" date="2017-09" db="EMBL/GenBank/DDBJ databases">
        <authorList>
            <person name="Varghese N."/>
            <person name="Submissions S."/>
        </authorList>
    </citation>
    <scope>NUCLEOTIDE SEQUENCE [LARGE SCALE GENOMIC DNA]</scope>
    <source>
        <strain evidence="2 3">OK806</strain>
    </source>
</reference>
<protein>
    <submittedName>
        <fullName evidence="2">Uncharcterized protein, DUF927 family</fullName>
    </submittedName>
</protein>
<accession>A0A7Z7N3R5</accession>
<comment type="caution">
    <text evidence="2">The sequence shown here is derived from an EMBL/GenBank/DDBJ whole genome shotgun (WGS) entry which is preliminary data.</text>
</comment>
<dbReference type="Proteomes" id="UP000219522">
    <property type="component" value="Unassembled WGS sequence"/>
</dbReference>
<feature type="domain" description="DUF927" evidence="1">
    <location>
        <begin position="385"/>
        <end position="664"/>
    </location>
</feature>
<keyword evidence="3" id="KW-1185">Reference proteome</keyword>
<dbReference type="InterPro" id="IPR009270">
    <property type="entry name" value="DUF927"/>
</dbReference>
<dbReference type="Pfam" id="PF06048">
    <property type="entry name" value="DUF927"/>
    <property type="match status" value="1"/>
</dbReference>
<name>A0A7Z7N3R5_9BURK</name>
<gene>
    <name evidence="2" type="ORF">SAMN05446927_4295</name>
</gene>
<evidence type="ECO:0000259" key="1">
    <source>
        <dbReference type="Pfam" id="PF06048"/>
    </source>
</evidence>
<dbReference type="RefSeq" id="WP_097190256.1">
    <property type="nucleotide sequence ID" value="NZ_OCSU01000002.1"/>
</dbReference>
<dbReference type="AlphaFoldDB" id="A0A7Z7N3R5"/>
<evidence type="ECO:0000313" key="3">
    <source>
        <dbReference type="Proteomes" id="UP000219522"/>
    </source>
</evidence>
<sequence length="949" mass="103507">MLSNDLYPPVIAHPDRATVVTNSCLVTDMNELNRRALAQCGNVVKWLGISGKHDGIHFDGRLILQDSGDAGPFMLEKIGGRWECVNHDQPFGRDFISLVAFVLRVGDSEAANELEQFLDVLDSGTDLESISDVGLSAVPVTAPIIPVPSNVRLPETFGWLGDTATEYPIRSASGELLGYTLRFDDFSDGHRPCNLGRPLYVPLTCWQAADGNPCWRTKHLQGHMPLFRADQLVMHPKAPIILTQDERSAEYVDGHFIKGAEYPIGVGLVSAPAALEQTDLSPLAGRTVYIWPNSGPAGNAFAEQVQARLWQDNPMTRIAVISPVMHKPIQKHAETPFVIDQELDVVTDNWSPVHIVHWCLERRGRLELIVPKPCGKYADRKFDDFTVNDRGVFVERYKDGEPYQVQLSSRIDITALARNHENEEWGVCAEFQDPDGVRHVWCLPRGLLSGDSSTFCRPFLSMGATVSTAKCDKDDLGRYFMTGDPGGRARSVSKPGWCQQQFVFPDGTALGPSEERVVFQTNDPTNGNLYRRRGTLAEWQQHVATLCEGNSRLVLALCTALVGPALTLLGEESGGFHFRGESSSGKTTTLNLAASAWGPPQLNIKLWRATANGLESIASQRNDGLLILDEMSQASSHEVGQVAYLLANGHGKVRADQTGAARPSATWKLVFLSTGEVGLKEYIESGGGQVMAGQQTRLIDVSADACAGLGIFETLHGSASGAEFSQRIKTESANYYGTAARAWVTALADSAEQAAILAQLRSDIDMFASTFVPIGSDGQVVRVGRRFGLVAAVGEAGIRLGILPWSATQATGAAQKCFAGWIENRGGIGNLEADQALEQVRRFVETHGESRFTELGFLEDDVSSDHRMTINRAGFRKLAEDGLTDYFILPEAYKTQVCAGLDFKQVTQKLIAAGQLMRGSDGKSQINKRLPGMGLTRVYHVRSSILHSG</sequence>